<dbReference type="RefSeq" id="XP_005791956.1">
    <property type="nucleotide sequence ID" value="XM_005791899.1"/>
</dbReference>
<evidence type="ECO:0000313" key="3">
    <source>
        <dbReference type="EnsemblProtists" id="EOD39527"/>
    </source>
</evidence>
<dbReference type="InterPro" id="IPR036144">
    <property type="entry name" value="RibA-like_sf"/>
</dbReference>
<evidence type="ECO:0008006" key="5">
    <source>
        <dbReference type="Google" id="ProtNLM"/>
    </source>
</evidence>
<accession>A0A0D3KUU2</accession>
<dbReference type="KEGG" id="ehx:EMIHUDRAFT_309124"/>
<dbReference type="STRING" id="2903.R1DWM5"/>
<dbReference type="PaxDb" id="2903-EOD39527"/>
<feature type="domain" description="GTP cyclohydrolase N-terminal" evidence="2">
    <location>
        <begin position="11"/>
        <end position="197"/>
    </location>
</feature>
<proteinExistence type="predicted"/>
<dbReference type="Proteomes" id="UP000013827">
    <property type="component" value="Unassembled WGS sequence"/>
</dbReference>
<dbReference type="Gene3D" id="3.40.50.10990">
    <property type="entry name" value="GTP cyclohydrolase II"/>
    <property type="match status" value="1"/>
</dbReference>
<dbReference type="PANTHER" id="PTHR47259:SF2">
    <property type="entry name" value="URACIL-REGULATED PROTEIN 1"/>
    <property type="match status" value="1"/>
</dbReference>
<dbReference type="AlphaFoldDB" id="A0A0D3KUU2"/>
<dbReference type="GeneID" id="17284798"/>
<dbReference type="OMA" id="FQQLMPD"/>
<evidence type="ECO:0000259" key="1">
    <source>
        <dbReference type="Pfam" id="PF00925"/>
    </source>
</evidence>
<dbReference type="EnsemblProtists" id="EOD39527">
    <property type="protein sequence ID" value="EOD39527"/>
    <property type="gene ID" value="EMIHUDRAFT_309124"/>
</dbReference>
<name>A0A0D3KUU2_EMIH1</name>
<evidence type="ECO:0000259" key="2">
    <source>
        <dbReference type="Pfam" id="PF12471"/>
    </source>
</evidence>
<feature type="domain" description="GTP cyclohydrolase II" evidence="1">
    <location>
        <begin position="223"/>
        <end position="373"/>
    </location>
</feature>
<evidence type="ECO:0000313" key="4">
    <source>
        <dbReference type="Proteomes" id="UP000013827"/>
    </source>
</evidence>
<dbReference type="Pfam" id="PF00925">
    <property type="entry name" value="GTP_cyclohydro2"/>
    <property type="match status" value="1"/>
</dbReference>
<protein>
    <recommendedName>
        <fullName evidence="5">GTP cyclohydrolase II</fullName>
    </recommendedName>
</protein>
<dbReference type="SUPFAM" id="SSF142695">
    <property type="entry name" value="RibA-like"/>
    <property type="match status" value="1"/>
</dbReference>
<dbReference type="InterPro" id="IPR022163">
    <property type="entry name" value="GTP_CH_N"/>
</dbReference>
<keyword evidence="4" id="KW-1185">Reference proteome</keyword>
<dbReference type="eggNOG" id="KOG1284">
    <property type="taxonomic scope" value="Eukaryota"/>
</dbReference>
<dbReference type="NCBIfam" id="NF005536">
    <property type="entry name" value="PRK07198.1"/>
    <property type="match status" value="1"/>
</dbReference>
<reference evidence="4" key="1">
    <citation type="journal article" date="2013" name="Nature">
        <title>Pan genome of the phytoplankton Emiliania underpins its global distribution.</title>
        <authorList>
            <person name="Read B.A."/>
            <person name="Kegel J."/>
            <person name="Klute M.J."/>
            <person name="Kuo A."/>
            <person name="Lefebvre S.C."/>
            <person name="Maumus F."/>
            <person name="Mayer C."/>
            <person name="Miller J."/>
            <person name="Monier A."/>
            <person name="Salamov A."/>
            <person name="Young J."/>
            <person name="Aguilar M."/>
            <person name="Claverie J.M."/>
            <person name="Frickenhaus S."/>
            <person name="Gonzalez K."/>
            <person name="Herman E.K."/>
            <person name="Lin Y.C."/>
            <person name="Napier J."/>
            <person name="Ogata H."/>
            <person name="Sarno A.F."/>
            <person name="Shmutz J."/>
            <person name="Schroeder D."/>
            <person name="de Vargas C."/>
            <person name="Verret F."/>
            <person name="von Dassow P."/>
            <person name="Valentin K."/>
            <person name="Van de Peer Y."/>
            <person name="Wheeler G."/>
            <person name="Dacks J.B."/>
            <person name="Delwiche C.F."/>
            <person name="Dyhrman S.T."/>
            <person name="Glockner G."/>
            <person name="John U."/>
            <person name="Richards T."/>
            <person name="Worden A.Z."/>
            <person name="Zhang X."/>
            <person name="Grigoriev I.V."/>
            <person name="Allen A.E."/>
            <person name="Bidle K."/>
            <person name="Borodovsky M."/>
            <person name="Bowler C."/>
            <person name="Brownlee C."/>
            <person name="Cock J.M."/>
            <person name="Elias M."/>
            <person name="Gladyshev V.N."/>
            <person name="Groth M."/>
            <person name="Guda C."/>
            <person name="Hadaegh A."/>
            <person name="Iglesias-Rodriguez M.D."/>
            <person name="Jenkins J."/>
            <person name="Jones B.M."/>
            <person name="Lawson T."/>
            <person name="Leese F."/>
            <person name="Lindquist E."/>
            <person name="Lobanov A."/>
            <person name="Lomsadze A."/>
            <person name="Malik S.B."/>
            <person name="Marsh M.E."/>
            <person name="Mackinder L."/>
            <person name="Mock T."/>
            <person name="Mueller-Roeber B."/>
            <person name="Pagarete A."/>
            <person name="Parker M."/>
            <person name="Probert I."/>
            <person name="Quesneville H."/>
            <person name="Raines C."/>
            <person name="Rensing S.A."/>
            <person name="Riano-Pachon D.M."/>
            <person name="Richier S."/>
            <person name="Rokitta S."/>
            <person name="Shiraiwa Y."/>
            <person name="Soanes D.M."/>
            <person name="van der Giezen M."/>
            <person name="Wahlund T.M."/>
            <person name="Williams B."/>
            <person name="Wilson W."/>
            <person name="Wolfe G."/>
            <person name="Wurch L.L."/>
        </authorList>
    </citation>
    <scope>NUCLEOTIDE SEQUENCE</scope>
</reference>
<dbReference type="HOGENOM" id="CLU_029639_1_0_1"/>
<dbReference type="Pfam" id="PF12471">
    <property type="entry name" value="GTP_CH_N"/>
    <property type="match status" value="1"/>
</dbReference>
<dbReference type="PANTHER" id="PTHR47259">
    <property type="match status" value="1"/>
</dbReference>
<organism evidence="3 4">
    <name type="scientific">Emiliania huxleyi (strain CCMP1516)</name>
    <dbReference type="NCBI Taxonomy" id="280463"/>
    <lineage>
        <taxon>Eukaryota</taxon>
        <taxon>Haptista</taxon>
        <taxon>Haptophyta</taxon>
        <taxon>Prymnesiophyceae</taxon>
        <taxon>Isochrysidales</taxon>
        <taxon>Noelaerhabdaceae</taxon>
        <taxon>Emiliania</taxon>
    </lineage>
</organism>
<dbReference type="InterPro" id="IPR032677">
    <property type="entry name" value="GTP_cyclohydro_II"/>
</dbReference>
<sequence>MSLHPSTRHIIKLTTHPSQFDVEPEPIRWAKADPHERGPVVATVTHPGRRNAVGAHSGTYSVYRAVALAAHASPAGFRPDFTNTLPPCQIGPHPAWSKPGAIVSLDPWGHLPQEIFAKRMASGELDPSIAISRFEARMPEIVEALREGRLSADGTILREGGVVSCIKASIEPVWHLPGIARRFKLDEEALRRKLFEHTGGMFPELVTRADLEIFLPPIGGCTVLIFGDEASIPDTSRPLVVRVHDECNGSDVFGSDICTCRPYLLHGIEECVRAAQAGGAGVIVYNRKEGRALGEVTKFMVYNARKRQAGGDSAQNYFKRTRQIAGVEDMRFQELMPDPLLWLGVRKIDRFISMSDMKYDAVVGAGIEIVTRVDIPEELIPADAKVEIDAKMYAGYYAGDKQVLQPE</sequence>
<reference evidence="3" key="2">
    <citation type="submission" date="2024-10" db="UniProtKB">
        <authorList>
            <consortium name="EnsemblProtists"/>
        </authorList>
    </citation>
    <scope>IDENTIFICATION</scope>
</reference>